<dbReference type="EMBL" id="JBGFTU010000009">
    <property type="protein sequence ID" value="MEZ0164945.1"/>
    <property type="molecule type" value="Genomic_DNA"/>
</dbReference>
<feature type="domain" description="HTH gntR-type" evidence="6">
    <location>
        <begin position="14"/>
        <end position="82"/>
    </location>
</feature>
<dbReference type="InterPro" id="IPR000524">
    <property type="entry name" value="Tscrpt_reg_HTH_GntR"/>
</dbReference>
<sequence length="135" mass="14071">MSAPLLELDPTSPVPIYQQIRDRVVEAVAAGALPAGAPLPSVRSLAAGFGINTATVAKAYDRLRAEGLLRTTSKSGSVVARGPGDPPSPPHVLDDWRARLRTLLAEGHAHGVPDVVAVCREVLGDLAPPTREEAS</sequence>
<dbReference type="SMART" id="SM00345">
    <property type="entry name" value="HTH_GNTR"/>
    <property type="match status" value="1"/>
</dbReference>
<evidence type="ECO:0000256" key="1">
    <source>
        <dbReference type="ARBA" id="ARBA00022898"/>
    </source>
</evidence>
<dbReference type="PROSITE" id="PS50949">
    <property type="entry name" value="HTH_GNTR"/>
    <property type="match status" value="1"/>
</dbReference>
<evidence type="ECO:0000256" key="5">
    <source>
        <dbReference type="SAM" id="MobiDB-lite"/>
    </source>
</evidence>
<keyword evidence="8" id="KW-1185">Reference proteome</keyword>
<accession>A0ABV4H3C9</accession>
<comment type="caution">
    <text evidence="7">The sequence shown here is derived from an EMBL/GenBank/DDBJ whole genome shotgun (WGS) entry which is preliminary data.</text>
</comment>
<keyword evidence="4" id="KW-0804">Transcription</keyword>
<dbReference type="PANTHER" id="PTHR46577:SF1">
    <property type="entry name" value="HTH-TYPE TRANSCRIPTIONAL REGULATORY PROTEIN GABR"/>
    <property type="match status" value="1"/>
</dbReference>
<dbReference type="SUPFAM" id="SSF46785">
    <property type="entry name" value="Winged helix' DNA-binding domain"/>
    <property type="match status" value="1"/>
</dbReference>
<dbReference type="Pfam" id="PF00392">
    <property type="entry name" value="GntR"/>
    <property type="match status" value="1"/>
</dbReference>
<gene>
    <name evidence="7" type="ORF">AB2L27_09225</name>
</gene>
<dbReference type="PRINTS" id="PR00035">
    <property type="entry name" value="HTHGNTR"/>
</dbReference>
<evidence type="ECO:0000313" key="7">
    <source>
        <dbReference type="EMBL" id="MEZ0164945.1"/>
    </source>
</evidence>
<evidence type="ECO:0000256" key="3">
    <source>
        <dbReference type="ARBA" id="ARBA00023125"/>
    </source>
</evidence>
<dbReference type="PANTHER" id="PTHR46577">
    <property type="entry name" value="HTH-TYPE TRANSCRIPTIONAL REGULATORY PROTEIN GABR"/>
    <property type="match status" value="1"/>
</dbReference>
<evidence type="ECO:0000259" key="6">
    <source>
        <dbReference type="PROSITE" id="PS50949"/>
    </source>
</evidence>
<keyword evidence="3" id="KW-0238">DNA-binding</keyword>
<feature type="region of interest" description="Disordered" evidence="5">
    <location>
        <begin position="74"/>
        <end position="93"/>
    </location>
</feature>
<dbReference type="InterPro" id="IPR051446">
    <property type="entry name" value="HTH_trans_reg/aminotransferase"/>
</dbReference>
<organism evidence="7 8">
    <name type="scientific">Kineococcus halophytocola</name>
    <dbReference type="NCBI Taxonomy" id="3234027"/>
    <lineage>
        <taxon>Bacteria</taxon>
        <taxon>Bacillati</taxon>
        <taxon>Actinomycetota</taxon>
        <taxon>Actinomycetes</taxon>
        <taxon>Kineosporiales</taxon>
        <taxon>Kineosporiaceae</taxon>
        <taxon>Kineococcus</taxon>
    </lineage>
</organism>
<evidence type="ECO:0000256" key="2">
    <source>
        <dbReference type="ARBA" id="ARBA00023015"/>
    </source>
</evidence>
<proteinExistence type="predicted"/>
<dbReference type="InterPro" id="IPR036388">
    <property type="entry name" value="WH-like_DNA-bd_sf"/>
</dbReference>
<reference evidence="7 8" key="1">
    <citation type="submission" date="2024-07" db="EMBL/GenBank/DDBJ databases">
        <authorList>
            <person name="Thanompreechachai J."/>
            <person name="Duangmal K."/>
        </authorList>
    </citation>
    <scope>NUCLEOTIDE SEQUENCE [LARGE SCALE GENOMIC DNA]</scope>
    <source>
        <strain evidence="7 8">LSe6-4</strain>
    </source>
</reference>
<evidence type="ECO:0000313" key="8">
    <source>
        <dbReference type="Proteomes" id="UP001565927"/>
    </source>
</evidence>
<name>A0ABV4H3C9_9ACTN</name>
<keyword evidence="2" id="KW-0805">Transcription regulation</keyword>
<dbReference type="RefSeq" id="WP_370441190.1">
    <property type="nucleotide sequence ID" value="NZ_JBGFTU010000009.1"/>
</dbReference>
<dbReference type="Gene3D" id="1.10.10.10">
    <property type="entry name" value="Winged helix-like DNA-binding domain superfamily/Winged helix DNA-binding domain"/>
    <property type="match status" value="1"/>
</dbReference>
<dbReference type="InterPro" id="IPR036390">
    <property type="entry name" value="WH_DNA-bd_sf"/>
</dbReference>
<dbReference type="Proteomes" id="UP001565927">
    <property type="component" value="Unassembled WGS sequence"/>
</dbReference>
<protein>
    <submittedName>
        <fullName evidence="7">GntR family transcriptional regulator</fullName>
    </submittedName>
</protein>
<keyword evidence="1" id="KW-0663">Pyridoxal phosphate</keyword>
<evidence type="ECO:0000256" key="4">
    <source>
        <dbReference type="ARBA" id="ARBA00023163"/>
    </source>
</evidence>